<keyword evidence="1" id="KW-0808">Transferase</keyword>
<dbReference type="OrthoDB" id="8773442at2"/>
<protein>
    <submittedName>
        <fullName evidence="1">Class I SAM-dependent methyltransferase</fullName>
    </submittedName>
</protein>
<dbReference type="CDD" id="cd02440">
    <property type="entry name" value="AdoMet_MTases"/>
    <property type="match status" value="1"/>
</dbReference>
<name>A0A4Q9FDE3_9FLAO</name>
<reference evidence="1 2" key="1">
    <citation type="submission" date="2019-02" db="EMBL/GenBank/DDBJ databases">
        <title>Hyunsoonleella sp., isolated from marine sediment.</title>
        <authorList>
            <person name="Liu B.-T."/>
        </authorList>
    </citation>
    <scope>NUCLEOTIDE SEQUENCE [LARGE SCALE GENOMIC DNA]</scope>
    <source>
        <strain evidence="1 2">T58</strain>
    </source>
</reference>
<dbReference type="Gene3D" id="3.40.50.150">
    <property type="entry name" value="Vaccinia Virus protein VP39"/>
    <property type="match status" value="1"/>
</dbReference>
<evidence type="ECO:0000313" key="2">
    <source>
        <dbReference type="Proteomes" id="UP000291142"/>
    </source>
</evidence>
<dbReference type="GO" id="GO:0032259">
    <property type="term" value="P:methylation"/>
    <property type="evidence" value="ECO:0007669"/>
    <property type="project" value="UniProtKB-KW"/>
</dbReference>
<sequence>MSNLNTSYIGLRDDLVKYIEGSHLKILDVGCATGTNGKYLLDQKIAAMVVGVEYNDLMAKDASKYYDEVFVGDLNSDEFVERITKQKVKFDYILFGDVLEHLINPLDVLKKLKTLLNSDGKVIISVPNIAHLELFIQVFVKGTWPKNKRGIFDSTHLRWFTKYDIHQLVKDANLNVIQYEPKLRARDAIGSKFGFWTKILRWVKKDWVTFQHILVCGHVK</sequence>
<comment type="caution">
    <text evidence="1">The sequence shown here is derived from an EMBL/GenBank/DDBJ whole genome shotgun (WGS) entry which is preliminary data.</text>
</comment>
<dbReference type="Pfam" id="PF13489">
    <property type="entry name" value="Methyltransf_23"/>
    <property type="match status" value="1"/>
</dbReference>
<dbReference type="InterPro" id="IPR029063">
    <property type="entry name" value="SAM-dependent_MTases_sf"/>
</dbReference>
<dbReference type="AlphaFoldDB" id="A0A4Q9FDE3"/>
<proteinExistence type="predicted"/>
<dbReference type="Proteomes" id="UP000291142">
    <property type="component" value="Unassembled WGS sequence"/>
</dbReference>
<dbReference type="SUPFAM" id="SSF53335">
    <property type="entry name" value="S-adenosyl-L-methionine-dependent methyltransferases"/>
    <property type="match status" value="1"/>
</dbReference>
<keyword evidence="2" id="KW-1185">Reference proteome</keyword>
<dbReference type="RefSeq" id="WP_130964157.1">
    <property type="nucleotide sequence ID" value="NZ_SIRT01000006.1"/>
</dbReference>
<dbReference type="GO" id="GO:0008168">
    <property type="term" value="F:methyltransferase activity"/>
    <property type="evidence" value="ECO:0007669"/>
    <property type="project" value="UniProtKB-KW"/>
</dbReference>
<dbReference type="PANTHER" id="PTHR43861:SF6">
    <property type="entry name" value="METHYLTRANSFERASE TYPE 11"/>
    <property type="match status" value="1"/>
</dbReference>
<evidence type="ECO:0000313" key="1">
    <source>
        <dbReference type="EMBL" id="TBN03589.1"/>
    </source>
</evidence>
<dbReference type="PANTHER" id="PTHR43861">
    <property type="entry name" value="TRANS-ACONITATE 2-METHYLTRANSFERASE-RELATED"/>
    <property type="match status" value="1"/>
</dbReference>
<organism evidence="1 2">
    <name type="scientific">Hyunsoonleella flava</name>
    <dbReference type="NCBI Taxonomy" id="2527939"/>
    <lineage>
        <taxon>Bacteria</taxon>
        <taxon>Pseudomonadati</taxon>
        <taxon>Bacteroidota</taxon>
        <taxon>Flavobacteriia</taxon>
        <taxon>Flavobacteriales</taxon>
        <taxon>Flavobacteriaceae</taxon>
    </lineage>
</organism>
<accession>A0A4Q9FDE3</accession>
<keyword evidence="1" id="KW-0489">Methyltransferase</keyword>
<dbReference type="EMBL" id="SIRT01000006">
    <property type="protein sequence ID" value="TBN03589.1"/>
    <property type="molecule type" value="Genomic_DNA"/>
</dbReference>
<gene>
    <name evidence="1" type="ORF">EYD45_08715</name>
</gene>